<dbReference type="AlphaFoldDB" id="A0A6N8J675"/>
<evidence type="ECO:0000313" key="2">
    <source>
        <dbReference type="Proteomes" id="UP000468388"/>
    </source>
</evidence>
<organism evidence="1 2">
    <name type="scientific">Chitinophaga oryziterrae</name>
    <dbReference type="NCBI Taxonomy" id="1031224"/>
    <lineage>
        <taxon>Bacteria</taxon>
        <taxon>Pseudomonadati</taxon>
        <taxon>Bacteroidota</taxon>
        <taxon>Chitinophagia</taxon>
        <taxon>Chitinophagales</taxon>
        <taxon>Chitinophagaceae</taxon>
        <taxon>Chitinophaga</taxon>
    </lineage>
</organism>
<dbReference type="OrthoDB" id="666405at2"/>
<evidence type="ECO:0000313" key="1">
    <source>
        <dbReference type="EMBL" id="MVT40700.1"/>
    </source>
</evidence>
<protein>
    <recommendedName>
        <fullName evidence="3">DUF4397 domain-containing protein</fullName>
    </recommendedName>
</protein>
<keyword evidence="2" id="KW-1185">Reference proteome</keyword>
<dbReference type="PROSITE" id="PS51257">
    <property type="entry name" value="PROKAR_LIPOPROTEIN"/>
    <property type="match status" value="1"/>
</dbReference>
<comment type="caution">
    <text evidence="1">The sequence shown here is derived from an EMBL/GenBank/DDBJ whole genome shotgun (WGS) entry which is preliminary data.</text>
</comment>
<sequence>MRLSLFLLLSACSLFSISCRKGELPESNYFSRVQVTNIDFPNAPDVDVRFEAKTLGTIAASKYETFNLNAGQGRLKIYKANTDTLLADTLVTLTKNTQQSFRFGYSEEFGFKGFVYAGAPISQDTVAFQILNNLGDYYKTYSIDLHICVFNFDTGNPDETGYVINDFMKTRLSPNTIRLPYAAADGTPYYYLGRLYDRATGTFIVLPSGSDYFLFLQEYGGAYYIYNVHDDAGDVSSSTIYL</sequence>
<gene>
    <name evidence="1" type="ORF">GO495_08930</name>
</gene>
<reference evidence="1 2" key="1">
    <citation type="submission" date="2019-12" db="EMBL/GenBank/DDBJ databases">
        <title>The draft genomic sequence of strain Chitinophaga oryziterrae JCM 16595.</title>
        <authorList>
            <person name="Zhang X."/>
        </authorList>
    </citation>
    <scope>NUCLEOTIDE SEQUENCE [LARGE SCALE GENOMIC DNA]</scope>
    <source>
        <strain evidence="1 2">JCM 16595</strain>
    </source>
</reference>
<name>A0A6N8J675_9BACT</name>
<proteinExistence type="predicted"/>
<dbReference type="Proteomes" id="UP000468388">
    <property type="component" value="Unassembled WGS sequence"/>
</dbReference>
<dbReference type="EMBL" id="WRXO01000002">
    <property type="protein sequence ID" value="MVT40700.1"/>
    <property type="molecule type" value="Genomic_DNA"/>
</dbReference>
<accession>A0A6N8J675</accession>
<dbReference type="RefSeq" id="WP_157299336.1">
    <property type="nucleotide sequence ID" value="NZ_BAAAZB010000010.1"/>
</dbReference>
<evidence type="ECO:0008006" key="3">
    <source>
        <dbReference type="Google" id="ProtNLM"/>
    </source>
</evidence>